<dbReference type="Gene3D" id="1.10.3280.10">
    <property type="entry name" value="Siroheme synthase, domain 3"/>
    <property type="match status" value="1"/>
</dbReference>
<dbReference type="PANTHER" id="PTHR35330">
    <property type="entry name" value="SIROHEME BIOSYNTHESIS PROTEIN MET8"/>
    <property type="match status" value="1"/>
</dbReference>
<sequence length="266" mass="30644">MSQSLPNIQSGGSLMLSWQVKDRHVLVIGGGSVGLSRVNHLLEADAKVTVVSKQVHSTLRRYGEIEMLESVEARGFQMKDLQMYEEISREDLLKLDLSKPESLDKVDDFDRNQKFALVLVCINDHVLAKQIYYRCKQLGLNVNLADRPDDCDFYFGSVYRRGSLQIMISTNGKSPRLCNRLKNFKIKPMFDSLDISNAVENLGYLRDKLRAEVHPGDDSRTIEERMEWNRKITDFYSIEDWCEMDTNDVEQILKQYPELPQLGTTN</sequence>
<dbReference type="OrthoDB" id="1721126at2759"/>
<evidence type="ECO:0000313" key="9">
    <source>
        <dbReference type="Proteomes" id="UP000290900"/>
    </source>
</evidence>
<dbReference type="EMBL" id="CAACVR010000067">
    <property type="protein sequence ID" value="VEU23932.1"/>
    <property type="molecule type" value="Genomic_DNA"/>
</dbReference>
<accession>A0A448YSP0</accession>
<dbReference type="PANTHER" id="PTHR35330:SF1">
    <property type="entry name" value="SIROHEME BIOSYNTHESIS PROTEIN MET8"/>
    <property type="match status" value="1"/>
</dbReference>
<dbReference type="UniPathway" id="UPA00262">
    <property type="reaction ID" value="UER00222"/>
</dbReference>
<keyword evidence="5" id="KW-0627">Porphyrin biosynthesis</keyword>
<dbReference type="Gene3D" id="3.40.50.720">
    <property type="entry name" value="NAD(P)-binding Rossmann-like Domain"/>
    <property type="match status" value="1"/>
</dbReference>
<feature type="domain" description="Siroheme synthase central" evidence="7">
    <location>
        <begin position="161"/>
        <end position="183"/>
    </location>
</feature>
<dbReference type="InParanoid" id="A0A448YSP0"/>
<organism evidence="8 9">
    <name type="scientific">Brettanomyces naardenensis</name>
    <name type="common">Yeast</name>
    <dbReference type="NCBI Taxonomy" id="13370"/>
    <lineage>
        <taxon>Eukaryota</taxon>
        <taxon>Fungi</taxon>
        <taxon>Dikarya</taxon>
        <taxon>Ascomycota</taxon>
        <taxon>Saccharomycotina</taxon>
        <taxon>Pichiomycetes</taxon>
        <taxon>Pichiales</taxon>
        <taxon>Pichiaceae</taxon>
        <taxon>Brettanomyces</taxon>
    </lineage>
</organism>
<dbReference type="GO" id="GO:0019354">
    <property type="term" value="P:siroheme biosynthetic process"/>
    <property type="evidence" value="ECO:0007669"/>
    <property type="project" value="UniProtKB-UniPathway"/>
</dbReference>
<dbReference type="Proteomes" id="UP000290900">
    <property type="component" value="Unassembled WGS sequence"/>
</dbReference>
<protein>
    <recommendedName>
        <fullName evidence="2">precorrin-2 dehydrogenase</fullName>
        <ecNumber evidence="2">1.3.1.76</ecNumber>
    </recommendedName>
</protein>
<dbReference type="GO" id="GO:0004325">
    <property type="term" value="F:ferrochelatase activity"/>
    <property type="evidence" value="ECO:0007669"/>
    <property type="project" value="InterPro"/>
</dbReference>
<feature type="domain" description="Siroheme biosynthesis protein Met8 C-terminal" evidence="6">
    <location>
        <begin position="194"/>
        <end position="258"/>
    </location>
</feature>
<dbReference type="EC" id="1.3.1.76" evidence="2"/>
<dbReference type="Pfam" id="PF13241">
    <property type="entry name" value="NAD_binding_7"/>
    <property type="match status" value="1"/>
</dbReference>
<dbReference type="Pfam" id="PF14824">
    <property type="entry name" value="Sirohm_synth_M"/>
    <property type="match status" value="1"/>
</dbReference>
<dbReference type="FunCoup" id="A0A448YSP0">
    <property type="interactions" value="130"/>
</dbReference>
<gene>
    <name evidence="8" type="ORF">BRENAR_LOCUS4661</name>
</gene>
<evidence type="ECO:0000256" key="3">
    <source>
        <dbReference type="ARBA" id="ARBA00023002"/>
    </source>
</evidence>
<dbReference type="InterPro" id="IPR036291">
    <property type="entry name" value="NAD(P)-bd_dom_sf"/>
</dbReference>
<dbReference type="InterPro" id="IPR028162">
    <property type="entry name" value="Met8_C"/>
</dbReference>
<evidence type="ECO:0000256" key="4">
    <source>
        <dbReference type="ARBA" id="ARBA00023027"/>
    </source>
</evidence>
<dbReference type="GO" id="GO:0043115">
    <property type="term" value="F:precorrin-2 dehydrogenase activity"/>
    <property type="evidence" value="ECO:0007669"/>
    <property type="project" value="UniProtKB-EC"/>
</dbReference>
<dbReference type="STRING" id="13370.A0A448YSP0"/>
<dbReference type="InterPro" id="IPR028161">
    <property type="entry name" value="Met8-like"/>
</dbReference>
<dbReference type="SUPFAM" id="SSF75615">
    <property type="entry name" value="Siroheme synthase middle domains-like"/>
    <property type="match status" value="1"/>
</dbReference>
<proteinExistence type="predicted"/>
<evidence type="ECO:0000256" key="5">
    <source>
        <dbReference type="ARBA" id="ARBA00023244"/>
    </source>
</evidence>
<dbReference type="SUPFAM" id="SSF51735">
    <property type="entry name" value="NAD(P)-binding Rossmann-fold domains"/>
    <property type="match status" value="1"/>
</dbReference>
<evidence type="ECO:0000259" key="7">
    <source>
        <dbReference type="Pfam" id="PF14824"/>
    </source>
</evidence>
<evidence type="ECO:0000313" key="8">
    <source>
        <dbReference type="EMBL" id="VEU23932.1"/>
    </source>
</evidence>
<comment type="pathway">
    <text evidence="1">Porphyrin-containing compound metabolism; siroheme biosynthesis; sirohydrochlorin from precorrin-2: step 1/1.</text>
</comment>
<dbReference type="Pfam" id="PF14823">
    <property type="entry name" value="Sirohm_synth_C"/>
    <property type="match status" value="1"/>
</dbReference>
<reference evidence="8 9" key="1">
    <citation type="submission" date="2018-12" db="EMBL/GenBank/DDBJ databases">
        <authorList>
            <person name="Tiukova I."/>
            <person name="Dainat J."/>
        </authorList>
    </citation>
    <scope>NUCLEOTIDE SEQUENCE [LARGE SCALE GENOMIC DNA]</scope>
</reference>
<name>A0A448YSP0_BRENA</name>
<dbReference type="Gene3D" id="3.30.160.110">
    <property type="entry name" value="Siroheme synthase, domain 2"/>
    <property type="match status" value="1"/>
</dbReference>
<keyword evidence="3" id="KW-0560">Oxidoreductase</keyword>
<dbReference type="AlphaFoldDB" id="A0A448YSP0"/>
<evidence type="ECO:0000256" key="2">
    <source>
        <dbReference type="ARBA" id="ARBA00012400"/>
    </source>
</evidence>
<keyword evidence="9" id="KW-1185">Reference proteome</keyword>
<dbReference type="InterPro" id="IPR028281">
    <property type="entry name" value="Sirohaem_synthase_central"/>
</dbReference>
<evidence type="ECO:0000259" key="6">
    <source>
        <dbReference type="Pfam" id="PF14823"/>
    </source>
</evidence>
<evidence type="ECO:0000256" key="1">
    <source>
        <dbReference type="ARBA" id="ARBA00005010"/>
    </source>
</evidence>
<keyword evidence="4" id="KW-0520">NAD</keyword>